<dbReference type="GO" id="GO:0005975">
    <property type="term" value="P:carbohydrate metabolic process"/>
    <property type="evidence" value="ECO:0007669"/>
    <property type="project" value="InterPro"/>
</dbReference>
<dbReference type="GO" id="GO:0016906">
    <property type="term" value="F:sterol 3-beta-glucosyltransferase activity"/>
    <property type="evidence" value="ECO:0007669"/>
    <property type="project" value="UniProtKB-ARBA"/>
</dbReference>
<dbReference type="InterPro" id="IPR004276">
    <property type="entry name" value="GlycoTrans_28_N"/>
</dbReference>
<dbReference type="PANTHER" id="PTHR48050">
    <property type="entry name" value="STEROL 3-BETA-GLUCOSYLTRANSFERASE"/>
    <property type="match status" value="1"/>
</dbReference>
<evidence type="ECO:0000256" key="1">
    <source>
        <dbReference type="ARBA" id="ARBA00022679"/>
    </source>
</evidence>
<evidence type="ECO:0000259" key="3">
    <source>
        <dbReference type="Pfam" id="PF03033"/>
    </source>
</evidence>
<sequence length="826" mass="84767">MLGLLQPAASGLRTLLALALTAGWGAFLLAFFALPAYLNSVINGLAASSPLSSPYYRRRKTAPSSAAGTQPHSYQEAMIRALAPVDSPLGPEPKTALPGGAAGDAAPASDVKAGSERIGPSAVGVITVNVAATAVSDGVAGVDQASGDGPVTAAQPTSVAPQLLPPALRYVRRDVWLRQQRSVGRRNGPVRSWGGATAATTAAAGATSAAPPVASSGGDAPAGGAASCGGRERVLQFDECMEAYGRVPPINVLIVVAGTRGDVQPATALGVRLRSHGHRVRLATHEPYRALVAGAGLEFFPLAGDPRGMMELTVKHRGMLFSSWADMSWLRGQYAQIMASCWAACTTCAPAQPPPPPAAAVARRQAAAASTRAVDYTGGDDGRAGRCRGVAAGEPRSASAAGVEPFKPDLIIATAITYGAVHCAEALGVPLHIISTIPWRPTREICHPWARGFEDTLTGHCSALAAAALPPPPAWAKLTALGSAYGKFAAAGRAAAASAANWWSSALLDHMAWLGIADLVVAFRRRLGLPLVSLRNTGFALYDVPTTFTFSPSLVPRPVDWGPHVAVSGPLLLPAEAAAGAGGEDAEGFVPPEGLVEFLEADPAHKPIYIGFGSMTVSEGRAVAAAIRAAVAATCVRAVVSAGGWGCLAPQDCKEAAATGGSGRVVCEDYEGGRAKSAELRNEARAGAGADVVSGAAPPYRGPEIFVVHDVPHDWLFPRCSAVIHHGGVGTTAAGLLAGCPTFVAPSFGDLFFWGELVARVGCGPPPVPIYSLTAADLERAIRVLQSEAARDAAKRAGAELRRADGLGVATRHIYRGLQAAARDPR</sequence>
<organism evidence="5 6">
    <name type="scientific">Gonium pectorale</name>
    <name type="common">Green alga</name>
    <dbReference type="NCBI Taxonomy" id="33097"/>
    <lineage>
        <taxon>Eukaryota</taxon>
        <taxon>Viridiplantae</taxon>
        <taxon>Chlorophyta</taxon>
        <taxon>core chlorophytes</taxon>
        <taxon>Chlorophyceae</taxon>
        <taxon>CS clade</taxon>
        <taxon>Chlamydomonadales</taxon>
        <taxon>Volvocaceae</taxon>
        <taxon>Gonium</taxon>
    </lineage>
</organism>
<dbReference type="EMBL" id="LSYV01000106">
    <property type="protein sequence ID" value="KXZ43027.1"/>
    <property type="molecule type" value="Genomic_DNA"/>
</dbReference>
<dbReference type="InterPro" id="IPR002213">
    <property type="entry name" value="UDP_glucos_trans"/>
</dbReference>
<protein>
    <submittedName>
        <fullName evidence="5">Uncharacterized protein</fullName>
    </submittedName>
</protein>
<feature type="region of interest" description="Disordered" evidence="2">
    <location>
        <begin position="89"/>
        <end position="114"/>
    </location>
</feature>
<keyword evidence="1" id="KW-0808">Transferase</keyword>
<name>A0A150FZM0_GONPE</name>
<dbReference type="CDD" id="cd03784">
    <property type="entry name" value="GT1_Gtf-like"/>
    <property type="match status" value="1"/>
</dbReference>
<accession>A0A150FZM0</accession>
<evidence type="ECO:0000256" key="2">
    <source>
        <dbReference type="SAM" id="MobiDB-lite"/>
    </source>
</evidence>
<dbReference type="Gene3D" id="3.40.50.2000">
    <property type="entry name" value="Glycogen Phosphorylase B"/>
    <property type="match status" value="2"/>
</dbReference>
<dbReference type="OrthoDB" id="541972at2759"/>
<proteinExistence type="predicted"/>
<keyword evidence="6" id="KW-1185">Reference proteome</keyword>
<reference evidence="6" key="1">
    <citation type="journal article" date="2016" name="Nat. Commun.">
        <title>The Gonium pectorale genome demonstrates co-option of cell cycle regulation during the evolution of multicellularity.</title>
        <authorList>
            <person name="Hanschen E.R."/>
            <person name="Marriage T.N."/>
            <person name="Ferris P.J."/>
            <person name="Hamaji T."/>
            <person name="Toyoda A."/>
            <person name="Fujiyama A."/>
            <person name="Neme R."/>
            <person name="Noguchi H."/>
            <person name="Minakuchi Y."/>
            <person name="Suzuki M."/>
            <person name="Kawai-Toyooka H."/>
            <person name="Smith D.R."/>
            <person name="Sparks H."/>
            <person name="Anderson J."/>
            <person name="Bakaric R."/>
            <person name="Luria V."/>
            <person name="Karger A."/>
            <person name="Kirschner M.W."/>
            <person name="Durand P.M."/>
            <person name="Michod R.E."/>
            <person name="Nozaki H."/>
            <person name="Olson B.J."/>
        </authorList>
    </citation>
    <scope>NUCLEOTIDE SEQUENCE [LARGE SCALE GENOMIC DNA]</scope>
    <source>
        <strain evidence="6">NIES-2863</strain>
    </source>
</reference>
<dbReference type="InterPro" id="IPR050426">
    <property type="entry name" value="Glycosyltransferase_28"/>
</dbReference>
<dbReference type="PANTHER" id="PTHR48050:SF13">
    <property type="entry name" value="STEROL 3-BETA-GLUCOSYLTRANSFERASE UGT80A2"/>
    <property type="match status" value="1"/>
</dbReference>
<dbReference type="InterPro" id="IPR010610">
    <property type="entry name" value="EryCIII-like_C"/>
</dbReference>
<evidence type="ECO:0000313" key="6">
    <source>
        <dbReference type="Proteomes" id="UP000075714"/>
    </source>
</evidence>
<dbReference type="STRING" id="33097.A0A150FZM0"/>
<evidence type="ECO:0000313" key="5">
    <source>
        <dbReference type="EMBL" id="KXZ43027.1"/>
    </source>
</evidence>
<gene>
    <name evidence="5" type="ORF">GPECTOR_106g121</name>
</gene>
<dbReference type="Pfam" id="PF06722">
    <property type="entry name" value="EryCIII-like_C"/>
    <property type="match status" value="1"/>
</dbReference>
<dbReference type="Pfam" id="PF03033">
    <property type="entry name" value="Glyco_transf_28"/>
    <property type="match status" value="1"/>
</dbReference>
<dbReference type="AlphaFoldDB" id="A0A150FZM0"/>
<feature type="region of interest" description="Disordered" evidence="2">
    <location>
        <begin position="204"/>
        <end position="225"/>
    </location>
</feature>
<dbReference type="SUPFAM" id="SSF53756">
    <property type="entry name" value="UDP-Glycosyltransferase/glycogen phosphorylase"/>
    <property type="match status" value="1"/>
</dbReference>
<evidence type="ECO:0000259" key="4">
    <source>
        <dbReference type="Pfam" id="PF06722"/>
    </source>
</evidence>
<feature type="domain" description="Erythromycin biosynthesis protein CIII-like C-terminal" evidence="4">
    <location>
        <begin position="705"/>
        <end position="800"/>
    </location>
</feature>
<dbReference type="Proteomes" id="UP000075714">
    <property type="component" value="Unassembled WGS sequence"/>
</dbReference>
<feature type="compositionally biased region" description="Low complexity" evidence="2">
    <location>
        <begin position="96"/>
        <end position="108"/>
    </location>
</feature>
<comment type="caution">
    <text evidence="5">The sequence shown here is derived from an EMBL/GenBank/DDBJ whole genome shotgun (WGS) entry which is preliminary data.</text>
</comment>
<feature type="domain" description="Glycosyltransferase family 28 N-terminal" evidence="3">
    <location>
        <begin position="252"/>
        <end position="319"/>
    </location>
</feature>